<feature type="transmembrane region" description="Helical" evidence="6">
    <location>
        <begin position="329"/>
        <end position="353"/>
    </location>
</feature>
<feature type="transmembrane region" description="Helical" evidence="6">
    <location>
        <begin position="47"/>
        <end position="63"/>
    </location>
</feature>
<feature type="transmembrane region" description="Helical" evidence="6">
    <location>
        <begin position="138"/>
        <end position="158"/>
    </location>
</feature>
<evidence type="ECO:0000313" key="8">
    <source>
        <dbReference type="EMBL" id="UQS81968.1"/>
    </source>
</evidence>
<keyword evidence="2" id="KW-0813">Transport</keyword>
<dbReference type="Proteomes" id="UP000831495">
    <property type="component" value="Chromosome"/>
</dbReference>
<feature type="domain" description="Major facilitator superfamily (MFS) profile" evidence="7">
    <location>
        <begin position="1"/>
        <end position="390"/>
    </location>
</feature>
<evidence type="ECO:0000256" key="2">
    <source>
        <dbReference type="ARBA" id="ARBA00022448"/>
    </source>
</evidence>
<comment type="subcellular location">
    <subcellularLocation>
        <location evidence="1">Cell membrane</location>
        <topology evidence="1">Multi-pass membrane protein</topology>
    </subcellularLocation>
</comment>
<dbReference type="Gene3D" id="1.20.1250.20">
    <property type="entry name" value="MFS general substrate transporter like domains"/>
    <property type="match status" value="1"/>
</dbReference>
<name>A0ABY4P8J6_9LACO</name>
<keyword evidence="9" id="KW-1185">Reference proteome</keyword>
<feature type="transmembrane region" description="Helical" evidence="6">
    <location>
        <begin position="246"/>
        <end position="264"/>
    </location>
</feature>
<evidence type="ECO:0000256" key="5">
    <source>
        <dbReference type="ARBA" id="ARBA00023136"/>
    </source>
</evidence>
<reference evidence="8" key="1">
    <citation type="journal article" date="2022" name="Int. J. Syst. Evol. Microbiol.">
        <title>Apilactobacillus apisilvae sp. nov., Nicolia spurrieriana gen. nov. sp. nov., Bombilactobacillus folatiphilus sp. nov. and Bombilactobacillus thymidiniphilus sp. nov., four new lactic acid bacterial isolates from stingless bees Tetragonula carbonaria and Austroplebeia australis.</title>
        <authorList>
            <person name="Oliphant S.A."/>
            <person name="Watson-Haigh N.S."/>
            <person name="Sumby K.M."/>
            <person name="Gardner J."/>
            <person name="Groom S."/>
            <person name="Jiranek V."/>
        </authorList>
    </citation>
    <scope>NUCLEOTIDE SEQUENCE</scope>
    <source>
        <strain evidence="8">SG4_D2</strain>
    </source>
</reference>
<feature type="transmembrane region" description="Helical" evidence="6">
    <location>
        <begin position="100"/>
        <end position="126"/>
    </location>
</feature>
<dbReference type="InterPro" id="IPR036259">
    <property type="entry name" value="MFS_trans_sf"/>
</dbReference>
<sequence length="391" mass="42060">MLNKKTRLLLIGIIALAIIARLSSSTAPAIGVIAQAFPHANKTAVESIATIGDSAAVISALVVGKLLDHWTFKKIAMISVGILSLGGLLPLLFHHSVNQLLVWGFLAGLGTGGITTILPSLQAYTFSGERLATMLGNVVALENGTSMLLVFGSGLLAAGSWLHTYYLFFLALIALVVVSLVIPNKRPDQKSDEQTTQTVQQTQFGHIIYYLILASVMVGLEAVLYNKNALYVQHYHLGSPALTGKIMMLDGLAAIIMGLIIRWLRKWFKQYLLVVSFSLVALGGLLLLNWHTVISITLATFFIGSASATTLMTVPYLLSNLATAKHYPLVMGCFSAITSLGFSGSALFFNSLVPHFSKNLLQGTYGLQIVIAIIMALIVFISALLKKKTTN</sequence>
<dbReference type="InterPro" id="IPR050930">
    <property type="entry name" value="MFS_Vesicular_Transporter"/>
</dbReference>
<feature type="transmembrane region" description="Helical" evidence="6">
    <location>
        <begin position="296"/>
        <end position="317"/>
    </location>
</feature>
<evidence type="ECO:0000259" key="7">
    <source>
        <dbReference type="PROSITE" id="PS50850"/>
    </source>
</evidence>
<dbReference type="Pfam" id="PF07690">
    <property type="entry name" value="MFS_1"/>
    <property type="match status" value="1"/>
</dbReference>
<evidence type="ECO:0000256" key="3">
    <source>
        <dbReference type="ARBA" id="ARBA00022692"/>
    </source>
</evidence>
<organism evidence="8 9">
    <name type="scientific">Bombilactobacillus folatiphilus</name>
    <dbReference type="NCBI Taxonomy" id="2923362"/>
    <lineage>
        <taxon>Bacteria</taxon>
        <taxon>Bacillati</taxon>
        <taxon>Bacillota</taxon>
        <taxon>Bacilli</taxon>
        <taxon>Lactobacillales</taxon>
        <taxon>Lactobacillaceae</taxon>
        <taxon>Bombilactobacillus</taxon>
    </lineage>
</organism>
<keyword evidence="3 6" id="KW-0812">Transmembrane</keyword>
<keyword evidence="5 6" id="KW-0472">Membrane</keyword>
<dbReference type="EMBL" id="CP093366">
    <property type="protein sequence ID" value="UQS81968.1"/>
    <property type="molecule type" value="Genomic_DNA"/>
</dbReference>
<keyword evidence="4 6" id="KW-1133">Transmembrane helix</keyword>
<dbReference type="SUPFAM" id="SSF103473">
    <property type="entry name" value="MFS general substrate transporter"/>
    <property type="match status" value="1"/>
</dbReference>
<dbReference type="PROSITE" id="PS50850">
    <property type="entry name" value="MFS"/>
    <property type="match status" value="1"/>
</dbReference>
<feature type="transmembrane region" description="Helical" evidence="6">
    <location>
        <begin position="271"/>
        <end position="290"/>
    </location>
</feature>
<dbReference type="PANTHER" id="PTHR23506:SF23">
    <property type="entry name" value="GH10249P"/>
    <property type="match status" value="1"/>
</dbReference>
<feature type="transmembrane region" description="Helical" evidence="6">
    <location>
        <begin position="75"/>
        <end position="94"/>
    </location>
</feature>
<dbReference type="RefSeq" id="WP_249514236.1">
    <property type="nucleotide sequence ID" value="NZ_CP093366.1"/>
</dbReference>
<dbReference type="InterPro" id="IPR020846">
    <property type="entry name" value="MFS_dom"/>
</dbReference>
<proteinExistence type="predicted"/>
<feature type="transmembrane region" description="Helical" evidence="6">
    <location>
        <begin position="365"/>
        <end position="385"/>
    </location>
</feature>
<dbReference type="InterPro" id="IPR011701">
    <property type="entry name" value="MFS"/>
</dbReference>
<gene>
    <name evidence="8" type="ORF">MOO45_07205</name>
</gene>
<evidence type="ECO:0000256" key="1">
    <source>
        <dbReference type="ARBA" id="ARBA00004651"/>
    </source>
</evidence>
<evidence type="ECO:0000256" key="6">
    <source>
        <dbReference type="SAM" id="Phobius"/>
    </source>
</evidence>
<protein>
    <submittedName>
        <fullName evidence="8">MFS transporter</fullName>
    </submittedName>
</protein>
<accession>A0ABY4P8J6</accession>
<dbReference type="PANTHER" id="PTHR23506">
    <property type="entry name" value="GH10249P"/>
    <property type="match status" value="1"/>
</dbReference>
<evidence type="ECO:0000256" key="4">
    <source>
        <dbReference type="ARBA" id="ARBA00022989"/>
    </source>
</evidence>
<feature type="transmembrane region" description="Helical" evidence="6">
    <location>
        <begin position="207"/>
        <end position="226"/>
    </location>
</feature>
<evidence type="ECO:0000313" key="9">
    <source>
        <dbReference type="Proteomes" id="UP000831495"/>
    </source>
</evidence>
<feature type="transmembrane region" description="Helical" evidence="6">
    <location>
        <begin position="164"/>
        <end position="182"/>
    </location>
</feature>